<keyword evidence="2" id="KW-1185">Reference proteome</keyword>
<evidence type="ECO:0000313" key="2">
    <source>
        <dbReference type="Proteomes" id="UP000887013"/>
    </source>
</evidence>
<dbReference type="Proteomes" id="UP000887013">
    <property type="component" value="Unassembled WGS sequence"/>
</dbReference>
<name>A0A8X6PM22_NEPPI</name>
<proteinExistence type="predicted"/>
<accession>A0A8X6PM22</accession>
<dbReference type="EMBL" id="BMAW01021613">
    <property type="protein sequence ID" value="GFT73714.1"/>
    <property type="molecule type" value="Genomic_DNA"/>
</dbReference>
<reference evidence="1" key="1">
    <citation type="submission" date="2020-08" db="EMBL/GenBank/DDBJ databases">
        <title>Multicomponent nature underlies the extraordinary mechanical properties of spider dragline silk.</title>
        <authorList>
            <person name="Kono N."/>
            <person name="Nakamura H."/>
            <person name="Mori M."/>
            <person name="Yoshida Y."/>
            <person name="Ohtoshi R."/>
            <person name="Malay A.D."/>
            <person name="Moran D.A.P."/>
            <person name="Tomita M."/>
            <person name="Numata K."/>
            <person name="Arakawa K."/>
        </authorList>
    </citation>
    <scope>NUCLEOTIDE SEQUENCE</scope>
</reference>
<protein>
    <submittedName>
        <fullName evidence="1">Uncharacterized protein</fullName>
    </submittedName>
</protein>
<gene>
    <name evidence="1" type="ORF">NPIL_580041</name>
</gene>
<evidence type="ECO:0000313" key="1">
    <source>
        <dbReference type="EMBL" id="GFT73714.1"/>
    </source>
</evidence>
<sequence length="92" mass="10346">MPGTTEKQIVCDCQFLLVTCAEFCFTLGHSTCLVDIPVWRRCGARSGVPVCSNRQNNLIESFIGSLDVRQLRFVTVLQVGQLFMFMDHNGFV</sequence>
<comment type="caution">
    <text evidence="1">The sequence shown here is derived from an EMBL/GenBank/DDBJ whole genome shotgun (WGS) entry which is preliminary data.</text>
</comment>
<organism evidence="1 2">
    <name type="scientific">Nephila pilipes</name>
    <name type="common">Giant wood spider</name>
    <name type="synonym">Nephila maculata</name>
    <dbReference type="NCBI Taxonomy" id="299642"/>
    <lineage>
        <taxon>Eukaryota</taxon>
        <taxon>Metazoa</taxon>
        <taxon>Ecdysozoa</taxon>
        <taxon>Arthropoda</taxon>
        <taxon>Chelicerata</taxon>
        <taxon>Arachnida</taxon>
        <taxon>Araneae</taxon>
        <taxon>Araneomorphae</taxon>
        <taxon>Entelegynae</taxon>
        <taxon>Araneoidea</taxon>
        <taxon>Nephilidae</taxon>
        <taxon>Nephila</taxon>
    </lineage>
</organism>
<dbReference type="AlphaFoldDB" id="A0A8X6PM22"/>